<gene>
    <name evidence="1" type="ORF">MCOR_25279</name>
</gene>
<dbReference type="InterPro" id="IPR050951">
    <property type="entry name" value="Retrovirus_Pol_polyprotein"/>
</dbReference>
<dbReference type="CDD" id="cd00303">
    <property type="entry name" value="retropepsin_like"/>
    <property type="match status" value="1"/>
</dbReference>
<dbReference type="Gene3D" id="2.40.70.10">
    <property type="entry name" value="Acid Proteases"/>
    <property type="match status" value="1"/>
</dbReference>
<accession>A0A6J8C4X5</accession>
<organism evidence="1 2">
    <name type="scientific">Mytilus coruscus</name>
    <name type="common">Sea mussel</name>
    <dbReference type="NCBI Taxonomy" id="42192"/>
    <lineage>
        <taxon>Eukaryota</taxon>
        <taxon>Metazoa</taxon>
        <taxon>Spiralia</taxon>
        <taxon>Lophotrochozoa</taxon>
        <taxon>Mollusca</taxon>
        <taxon>Bivalvia</taxon>
        <taxon>Autobranchia</taxon>
        <taxon>Pteriomorphia</taxon>
        <taxon>Mytilida</taxon>
        <taxon>Mytiloidea</taxon>
        <taxon>Mytilidae</taxon>
        <taxon>Mytilinae</taxon>
        <taxon>Mytilus</taxon>
    </lineage>
</organism>
<evidence type="ECO:0008006" key="3">
    <source>
        <dbReference type="Google" id="ProtNLM"/>
    </source>
</evidence>
<dbReference type="SUPFAM" id="SSF56672">
    <property type="entry name" value="DNA/RNA polymerases"/>
    <property type="match status" value="1"/>
</dbReference>
<dbReference type="PANTHER" id="PTHR37984:SF11">
    <property type="entry name" value="INTEGRASE CATALYTIC DOMAIN-CONTAINING PROTEIN"/>
    <property type="match status" value="1"/>
</dbReference>
<name>A0A6J8C4X5_MYTCO</name>
<dbReference type="AlphaFoldDB" id="A0A6J8C4X5"/>
<proteinExistence type="predicted"/>
<dbReference type="FunFam" id="3.10.10.10:FF:000003">
    <property type="entry name" value="Retrovirus-related Pol polyprotein from transposon 297-like Protein"/>
    <property type="match status" value="1"/>
</dbReference>
<dbReference type="OrthoDB" id="10068383at2759"/>
<dbReference type="InterPro" id="IPR021109">
    <property type="entry name" value="Peptidase_aspartic_dom_sf"/>
</dbReference>
<protein>
    <recommendedName>
        <fullName evidence="3">Peptidase A2 domain-containing protein</fullName>
    </recommendedName>
</protein>
<keyword evidence="2" id="KW-1185">Reference proteome</keyword>
<dbReference type="Gene3D" id="3.10.10.10">
    <property type="entry name" value="HIV Type 1 Reverse Transcriptase, subunit A, domain 1"/>
    <property type="match status" value="1"/>
</dbReference>
<dbReference type="InterPro" id="IPR043502">
    <property type="entry name" value="DNA/RNA_pol_sf"/>
</dbReference>
<evidence type="ECO:0000313" key="1">
    <source>
        <dbReference type="EMBL" id="CAC5390164.1"/>
    </source>
</evidence>
<dbReference type="Proteomes" id="UP000507470">
    <property type="component" value="Unassembled WGS sequence"/>
</dbReference>
<dbReference type="EMBL" id="CACVKT020004462">
    <property type="protein sequence ID" value="CAC5390164.1"/>
    <property type="molecule type" value="Genomic_DNA"/>
</dbReference>
<sequence length="428" mass="48962">MASALPVFPAFSVHESAAEQSRKKWTKRLQNLLVGMNIKDNVRQRALLLHYAGEEVNDIFDTLQETGEDYDTSLTKLTEYFAPKKNVEYEIYKFRHAKQETNETIDAFHTKRSVLNNKCRNCGGVFPHRWKCPAQGKSCNFCKKLNHFEKMCRSKRNAVTKRSVNTLENSDFENNFECQSKIDSSSDDECVFELPTESKKGTVNSLKHDQPRICAKINESNINVLIDTSSSTNVIDEDTYNRMKRKPKLIDTKTKVFAYGSQQNLEFVGKFDTVIETRDKLKNSAVYVSKACKGTSDNPANIEARGTNTIYYVKNKKDIFHGLGKLKDTQVKIHVDNTVKPIVQPHRRIPFHVRKQVEAELERLERLDIIERVHGPTPWVPPIVVAPKPKSPGEIRICLDMRLPNQAIQRERHIASTIDDLIVDLNGA</sequence>
<reference evidence="1 2" key="1">
    <citation type="submission" date="2020-06" db="EMBL/GenBank/DDBJ databases">
        <authorList>
            <person name="Li R."/>
            <person name="Bekaert M."/>
        </authorList>
    </citation>
    <scope>NUCLEOTIDE SEQUENCE [LARGE SCALE GENOMIC DNA]</scope>
    <source>
        <strain evidence="2">wild</strain>
    </source>
</reference>
<dbReference type="PANTHER" id="PTHR37984">
    <property type="entry name" value="PROTEIN CBG26694"/>
    <property type="match status" value="1"/>
</dbReference>
<evidence type="ECO:0000313" key="2">
    <source>
        <dbReference type="Proteomes" id="UP000507470"/>
    </source>
</evidence>